<feature type="transmembrane region" description="Helical" evidence="5">
    <location>
        <begin position="150"/>
        <end position="166"/>
    </location>
</feature>
<gene>
    <name evidence="7" type="ORF">PRABACTJOHN_01295</name>
</gene>
<accession>B7B8E4</accession>
<keyword evidence="2 5" id="KW-0812">Transmembrane</keyword>
<dbReference type="GO" id="GO:0006874">
    <property type="term" value="P:intracellular calcium ion homeostasis"/>
    <property type="evidence" value="ECO:0007669"/>
    <property type="project" value="TreeGrafter"/>
</dbReference>
<dbReference type="Proteomes" id="UP000005510">
    <property type="component" value="Unassembled WGS sequence"/>
</dbReference>
<dbReference type="Pfam" id="PF01699">
    <property type="entry name" value="Na_Ca_ex"/>
    <property type="match status" value="2"/>
</dbReference>
<feature type="transmembrane region" description="Helical" evidence="5">
    <location>
        <begin position="124"/>
        <end position="144"/>
    </location>
</feature>
<protein>
    <submittedName>
        <fullName evidence="7">K+-dependent Na+/Ca+ exchanger family protein</fullName>
    </submittedName>
</protein>
<feature type="transmembrane region" description="Helical" evidence="5">
    <location>
        <begin position="20"/>
        <end position="44"/>
    </location>
</feature>
<dbReference type="Gene3D" id="1.20.1420.30">
    <property type="entry name" value="NCX, central ion-binding region"/>
    <property type="match status" value="1"/>
</dbReference>
<dbReference type="InterPro" id="IPR004481">
    <property type="entry name" value="K/Na/Ca-exchanger"/>
</dbReference>
<feature type="transmembrane region" description="Helical" evidence="5">
    <location>
        <begin position="187"/>
        <end position="204"/>
    </location>
</feature>
<evidence type="ECO:0000313" key="8">
    <source>
        <dbReference type="Proteomes" id="UP000005510"/>
    </source>
</evidence>
<sequence>MPGWQEARHFNRLTTNKEKGAMITSLTLLILSLAALYIGAGWLVQGSSALALKAKISPLVIGLTIVAFGTSAPELVVSLNATLRGQGDIAIGNIVGSNIFNIGVILGVSATICPLQVKKQLLRIDIPVMLAATVLLTILFWNGTLGRTEGLFFLTGIIIYTLFSLFHSRKHGEEGPSQELEEQPGHWIADTLAIVGGLVVLVFASRLLVDNAISIAKELGVSEAVIGLTIVAAGTSMPELATSIVAAYKRKTDIAIGNIVGSNLFNILAIAGSCSLIHPIEANNVNYIDLLVMLGISVLLLPLVKSGQKISRTEGFVLVLFYVIYMFWLLRDTF</sequence>
<reference evidence="7 8" key="1">
    <citation type="submission" date="2008-10" db="EMBL/GenBank/DDBJ databases">
        <title>Draft genome sequence of Parabacteroides johnsonii (DSM 18315).</title>
        <authorList>
            <person name="Sudarsanam P."/>
            <person name="Ley R."/>
            <person name="Guruge J."/>
            <person name="Turnbaugh P.J."/>
            <person name="Mahowald M."/>
            <person name="Liep D."/>
            <person name="Gordon J."/>
        </authorList>
    </citation>
    <scope>NUCLEOTIDE SEQUENCE [LARGE SCALE GENOMIC DNA]</scope>
    <source>
        <strain evidence="7 8">DSM 18315</strain>
    </source>
</reference>
<evidence type="ECO:0000313" key="7">
    <source>
        <dbReference type="EMBL" id="EEC97297.1"/>
    </source>
</evidence>
<feature type="transmembrane region" description="Helical" evidence="5">
    <location>
        <begin position="56"/>
        <end position="77"/>
    </location>
</feature>
<dbReference type="HOGENOM" id="CLU_007948_0_3_10"/>
<feature type="transmembrane region" description="Helical" evidence="5">
    <location>
        <begin position="255"/>
        <end position="278"/>
    </location>
</feature>
<evidence type="ECO:0000259" key="6">
    <source>
        <dbReference type="Pfam" id="PF01699"/>
    </source>
</evidence>
<name>B7B8E4_9BACT</name>
<dbReference type="InterPro" id="IPR044880">
    <property type="entry name" value="NCX_ion-bd_dom_sf"/>
</dbReference>
<dbReference type="PANTHER" id="PTHR10846:SF8">
    <property type="entry name" value="INNER MEMBRANE PROTEIN YRBG"/>
    <property type="match status" value="1"/>
</dbReference>
<comment type="caution">
    <text evidence="7">The sequence shown here is derived from an EMBL/GenBank/DDBJ whole genome shotgun (WGS) entry which is preliminary data.</text>
</comment>
<dbReference type="NCBIfam" id="TIGR00367">
    <property type="entry name" value="calcium/sodium antiporter"/>
    <property type="match status" value="1"/>
</dbReference>
<feature type="domain" description="Sodium/calcium exchanger membrane region" evidence="6">
    <location>
        <begin position="192"/>
        <end position="330"/>
    </location>
</feature>
<organism evidence="7 8">
    <name type="scientific">Parabacteroides johnsonii DSM 18315</name>
    <dbReference type="NCBI Taxonomy" id="537006"/>
    <lineage>
        <taxon>Bacteria</taxon>
        <taxon>Pseudomonadati</taxon>
        <taxon>Bacteroidota</taxon>
        <taxon>Bacteroidia</taxon>
        <taxon>Bacteroidales</taxon>
        <taxon>Tannerellaceae</taxon>
        <taxon>Parabacteroides</taxon>
    </lineage>
</organism>
<evidence type="ECO:0000256" key="3">
    <source>
        <dbReference type="ARBA" id="ARBA00022989"/>
    </source>
</evidence>
<feature type="transmembrane region" description="Helical" evidence="5">
    <location>
        <begin position="89"/>
        <end position="112"/>
    </location>
</feature>
<dbReference type="GO" id="GO:0005886">
    <property type="term" value="C:plasma membrane"/>
    <property type="evidence" value="ECO:0007669"/>
    <property type="project" value="TreeGrafter"/>
</dbReference>
<evidence type="ECO:0000256" key="4">
    <source>
        <dbReference type="ARBA" id="ARBA00023136"/>
    </source>
</evidence>
<dbReference type="STRING" id="537006.PRABACTJOHN_01295"/>
<dbReference type="EMBL" id="ABYH01000111">
    <property type="protein sequence ID" value="EEC97297.1"/>
    <property type="molecule type" value="Genomic_DNA"/>
</dbReference>
<feature type="transmembrane region" description="Helical" evidence="5">
    <location>
        <begin position="315"/>
        <end position="331"/>
    </location>
</feature>
<proteinExistence type="predicted"/>
<dbReference type="PANTHER" id="PTHR10846">
    <property type="entry name" value="SODIUM/POTASSIUM/CALCIUM EXCHANGER"/>
    <property type="match status" value="1"/>
</dbReference>
<comment type="subcellular location">
    <subcellularLocation>
        <location evidence="1">Membrane</location>
        <topology evidence="1">Multi-pass membrane protein</topology>
    </subcellularLocation>
</comment>
<dbReference type="AlphaFoldDB" id="B7B8E4"/>
<dbReference type="InterPro" id="IPR004837">
    <property type="entry name" value="NaCa_Exmemb"/>
</dbReference>
<evidence type="ECO:0000256" key="2">
    <source>
        <dbReference type="ARBA" id="ARBA00022692"/>
    </source>
</evidence>
<dbReference type="GO" id="GO:0008273">
    <property type="term" value="F:calcium, potassium:sodium antiporter activity"/>
    <property type="evidence" value="ECO:0007669"/>
    <property type="project" value="TreeGrafter"/>
</dbReference>
<evidence type="ECO:0000256" key="5">
    <source>
        <dbReference type="SAM" id="Phobius"/>
    </source>
</evidence>
<dbReference type="GO" id="GO:0005262">
    <property type="term" value="F:calcium channel activity"/>
    <property type="evidence" value="ECO:0007669"/>
    <property type="project" value="TreeGrafter"/>
</dbReference>
<keyword evidence="4 5" id="KW-0472">Membrane</keyword>
<feature type="transmembrane region" description="Helical" evidence="5">
    <location>
        <begin position="284"/>
        <end position="303"/>
    </location>
</feature>
<keyword evidence="3 5" id="KW-1133">Transmembrane helix</keyword>
<feature type="domain" description="Sodium/calcium exchanger membrane region" evidence="6">
    <location>
        <begin position="25"/>
        <end position="165"/>
    </location>
</feature>
<reference evidence="7 8" key="2">
    <citation type="submission" date="2008-10" db="EMBL/GenBank/DDBJ databases">
        <authorList>
            <person name="Fulton L."/>
            <person name="Clifton S."/>
            <person name="Fulton B."/>
            <person name="Xu J."/>
            <person name="Minx P."/>
            <person name="Pepin K.H."/>
            <person name="Johnson M."/>
            <person name="Bhonagiri V."/>
            <person name="Nash W.E."/>
            <person name="Mardis E.R."/>
            <person name="Wilson R.K."/>
        </authorList>
    </citation>
    <scope>NUCLEOTIDE SEQUENCE [LARGE SCALE GENOMIC DNA]</scope>
    <source>
        <strain evidence="7 8">DSM 18315</strain>
    </source>
</reference>
<evidence type="ECO:0000256" key="1">
    <source>
        <dbReference type="ARBA" id="ARBA00004141"/>
    </source>
</evidence>